<dbReference type="PANTHER" id="PTHR30060:SF0">
    <property type="entry name" value="COILED-COIL PROTEIN (DUF2040)-RELATED"/>
    <property type="match status" value="1"/>
</dbReference>
<dbReference type="GO" id="GO:0000381">
    <property type="term" value="P:regulation of alternative mRNA splicing, via spliceosome"/>
    <property type="evidence" value="ECO:0007669"/>
    <property type="project" value="InterPro"/>
</dbReference>
<dbReference type="EnsemblProtists" id="EKX32365">
    <property type="protein sequence ID" value="EKX32365"/>
    <property type="gene ID" value="GUITHDRAFT_82379"/>
</dbReference>
<dbReference type="Pfam" id="PF09745">
    <property type="entry name" value="NSRP1_N"/>
    <property type="match status" value="1"/>
</dbReference>
<evidence type="ECO:0000313" key="6">
    <source>
        <dbReference type="Proteomes" id="UP000011087"/>
    </source>
</evidence>
<keyword evidence="2" id="KW-0175">Coiled coil</keyword>
<protein>
    <recommendedName>
        <fullName evidence="3">Nuclear speckle splicing regulatory protein 1 N-terminal domain-containing protein</fullName>
    </recommendedName>
</protein>
<dbReference type="STRING" id="905079.L1I949"/>
<name>L1I949_GUITC</name>
<keyword evidence="6" id="KW-1185">Reference proteome</keyword>
<dbReference type="PANTHER" id="PTHR30060">
    <property type="entry name" value="INNER MEMBRANE PROTEIN"/>
    <property type="match status" value="1"/>
</dbReference>
<reference evidence="6" key="2">
    <citation type="submission" date="2012-11" db="EMBL/GenBank/DDBJ databases">
        <authorList>
            <person name="Kuo A."/>
            <person name="Curtis B.A."/>
            <person name="Tanifuji G."/>
            <person name="Burki F."/>
            <person name="Gruber A."/>
            <person name="Irimia M."/>
            <person name="Maruyama S."/>
            <person name="Arias M.C."/>
            <person name="Ball S.G."/>
            <person name="Gile G.H."/>
            <person name="Hirakawa Y."/>
            <person name="Hopkins J.F."/>
            <person name="Rensing S.A."/>
            <person name="Schmutz J."/>
            <person name="Symeonidi A."/>
            <person name="Elias M."/>
            <person name="Eveleigh R.J."/>
            <person name="Herman E.K."/>
            <person name="Klute M.J."/>
            <person name="Nakayama T."/>
            <person name="Obornik M."/>
            <person name="Reyes-Prieto A."/>
            <person name="Armbrust E.V."/>
            <person name="Aves S.J."/>
            <person name="Beiko R.G."/>
            <person name="Coutinho P."/>
            <person name="Dacks J.B."/>
            <person name="Durnford D.G."/>
            <person name="Fast N.M."/>
            <person name="Green B.R."/>
            <person name="Grisdale C."/>
            <person name="Hempe F."/>
            <person name="Henrissat B."/>
            <person name="Hoppner M.P."/>
            <person name="Ishida K.-I."/>
            <person name="Kim E."/>
            <person name="Koreny L."/>
            <person name="Kroth P.G."/>
            <person name="Liu Y."/>
            <person name="Malik S.-B."/>
            <person name="Maier U.G."/>
            <person name="McRose D."/>
            <person name="Mock T."/>
            <person name="Neilson J.A."/>
            <person name="Onodera N.T."/>
            <person name="Poole A.M."/>
            <person name="Pritham E.J."/>
            <person name="Richards T.A."/>
            <person name="Rocap G."/>
            <person name="Roy S.W."/>
            <person name="Sarai C."/>
            <person name="Schaack S."/>
            <person name="Shirato S."/>
            <person name="Slamovits C.H."/>
            <person name="Spencer D.F."/>
            <person name="Suzuki S."/>
            <person name="Worden A.Z."/>
            <person name="Zauner S."/>
            <person name="Barry K."/>
            <person name="Bell C."/>
            <person name="Bharti A.K."/>
            <person name="Crow J.A."/>
            <person name="Grimwood J."/>
            <person name="Kramer R."/>
            <person name="Lindquist E."/>
            <person name="Lucas S."/>
            <person name="Salamov A."/>
            <person name="McFadden G.I."/>
            <person name="Lane C.E."/>
            <person name="Keeling P.J."/>
            <person name="Gray M.W."/>
            <person name="Grigoriev I.V."/>
            <person name="Archibald J.M."/>
        </authorList>
    </citation>
    <scope>NUCLEOTIDE SEQUENCE</scope>
    <source>
        <strain evidence="6">CCMP2712</strain>
    </source>
</reference>
<dbReference type="RefSeq" id="XP_005819345.1">
    <property type="nucleotide sequence ID" value="XM_005819288.1"/>
</dbReference>
<organism evidence="4">
    <name type="scientific">Guillardia theta (strain CCMP2712)</name>
    <name type="common">Cryptophyte</name>
    <dbReference type="NCBI Taxonomy" id="905079"/>
    <lineage>
        <taxon>Eukaryota</taxon>
        <taxon>Cryptophyceae</taxon>
        <taxon>Pyrenomonadales</taxon>
        <taxon>Geminigeraceae</taxon>
        <taxon>Guillardia</taxon>
    </lineage>
</organism>
<dbReference type="GeneID" id="17289089"/>
<evidence type="ECO:0000256" key="1">
    <source>
        <dbReference type="ARBA" id="ARBA00010126"/>
    </source>
</evidence>
<evidence type="ECO:0000313" key="5">
    <source>
        <dbReference type="EnsemblProtists" id="EKX32365"/>
    </source>
</evidence>
<dbReference type="EMBL" id="JH993194">
    <property type="protein sequence ID" value="EKX32365.1"/>
    <property type="molecule type" value="Genomic_DNA"/>
</dbReference>
<dbReference type="InterPro" id="IPR018612">
    <property type="entry name" value="NSRP1_N"/>
</dbReference>
<dbReference type="AlphaFoldDB" id="L1I949"/>
<gene>
    <name evidence="4" type="ORF">GUITHDRAFT_82379</name>
</gene>
<reference evidence="4 6" key="1">
    <citation type="journal article" date="2012" name="Nature">
        <title>Algal genomes reveal evolutionary mosaicism and the fate of nucleomorphs.</title>
        <authorList>
            <consortium name="DOE Joint Genome Institute"/>
            <person name="Curtis B.A."/>
            <person name="Tanifuji G."/>
            <person name="Burki F."/>
            <person name="Gruber A."/>
            <person name="Irimia M."/>
            <person name="Maruyama S."/>
            <person name="Arias M.C."/>
            <person name="Ball S.G."/>
            <person name="Gile G.H."/>
            <person name="Hirakawa Y."/>
            <person name="Hopkins J.F."/>
            <person name="Kuo A."/>
            <person name="Rensing S.A."/>
            <person name="Schmutz J."/>
            <person name="Symeonidi A."/>
            <person name="Elias M."/>
            <person name="Eveleigh R.J."/>
            <person name="Herman E.K."/>
            <person name="Klute M.J."/>
            <person name="Nakayama T."/>
            <person name="Obornik M."/>
            <person name="Reyes-Prieto A."/>
            <person name="Armbrust E.V."/>
            <person name="Aves S.J."/>
            <person name="Beiko R.G."/>
            <person name="Coutinho P."/>
            <person name="Dacks J.B."/>
            <person name="Durnford D.G."/>
            <person name="Fast N.M."/>
            <person name="Green B.R."/>
            <person name="Grisdale C.J."/>
            <person name="Hempel F."/>
            <person name="Henrissat B."/>
            <person name="Hoppner M.P."/>
            <person name="Ishida K."/>
            <person name="Kim E."/>
            <person name="Koreny L."/>
            <person name="Kroth P.G."/>
            <person name="Liu Y."/>
            <person name="Malik S.B."/>
            <person name="Maier U.G."/>
            <person name="McRose D."/>
            <person name="Mock T."/>
            <person name="Neilson J.A."/>
            <person name="Onodera N.T."/>
            <person name="Poole A.M."/>
            <person name="Pritham E.J."/>
            <person name="Richards T.A."/>
            <person name="Rocap G."/>
            <person name="Roy S.W."/>
            <person name="Sarai C."/>
            <person name="Schaack S."/>
            <person name="Shirato S."/>
            <person name="Slamovits C.H."/>
            <person name="Spencer D.F."/>
            <person name="Suzuki S."/>
            <person name="Worden A.Z."/>
            <person name="Zauner S."/>
            <person name="Barry K."/>
            <person name="Bell C."/>
            <person name="Bharti A.K."/>
            <person name="Crow J.A."/>
            <person name="Grimwood J."/>
            <person name="Kramer R."/>
            <person name="Lindquist E."/>
            <person name="Lucas S."/>
            <person name="Salamov A."/>
            <person name="McFadden G.I."/>
            <person name="Lane C.E."/>
            <person name="Keeling P.J."/>
            <person name="Gray M.W."/>
            <person name="Grigoriev I.V."/>
            <person name="Archibald J.M."/>
        </authorList>
    </citation>
    <scope>NUCLEOTIDE SEQUENCE</scope>
    <source>
        <strain evidence="4 6">CCMP2712</strain>
    </source>
</reference>
<evidence type="ECO:0000256" key="2">
    <source>
        <dbReference type="ARBA" id="ARBA00023054"/>
    </source>
</evidence>
<evidence type="ECO:0000259" key="3">
    <source>
        <dbReference type="Pfam" id="PF09745"/>
    </source>
</evidence>
<proteinExistence type="inferred from homology"/>
<feature type="domain" description="Nuclear speckle splicing regulatory protein 1 N-terminal" evidence="3">
    <location>
        <begin position="2"/>
        <end position="78"/>
    </location>
</feature>
<feature type="non-terminal residue" evidence="4">
    <location>
        <position position="1"/>
    </location>
</feature>
<accession>L1I949</accession>
<comment type="similarity">
    <text evidence="1">Belongs to the NSRP1 family.</text>
</comment>
<dbReference type="KEGG" id="gtt:GUITHDRAFT_82379"/>
<dbReference type="OrthoDB" id="446635at2759"/>
<dbReference type="HOGENOM" id="CLU_1987440_0_0_1"/>
<dbReference type="Proteomes" id="UP000011087">
    <property type="component" value="Unassembled WGS sequence"/>
</dbReference>
<sequence>KVRYVHALIAKTNERKREDERLFEKRLVTELKQELEENGDSEKFVTSAYKAQLMANKKWEDERNAKDNFVAKDDVRKKADLSGQFASDGAMPLLKPRFRLLQQHAPRQERGYWSQCARGVPSQGCW</sequence>
<evidence type="ECO:0000313" key="4">
    <source>
        <dbReference type="EMBL" id="EKX32365.1"/>
    </source>
</evidence>
<reference evidence="5" key="3">
    <citation type="submission" date="2016-03" db="UniProtKB">
        <authorList>
            <consortium name="EnsemblProtists"/>
        </authorList>
    </citation>
    <scope>IDENTIFICATION</scope>
</reference>
<dbReference type="PaxDb" id="55529-EKX32365"/>